<dbReference type="AlphaFoldDB" id="A0A8H6SK95"/>
<keyword evidence="2" id="KW-1185">Reference proteome</keyword>
<comment type="caution">
    <text evidence="1">The sequence shown here is derived from an EMBL/GenBank/DDBJ whole genome shotgun (WGS) entry which is preliminary data.</text>
</comment>
<proteinExistence type="predicted"/>
<gene>
    <name evidence="1" type="ORF">MIND_00691300</name>
</gene>
<reference evidence="1" key="1">
    <citation type="submission" date="2020-05" db="EMBL/GenBank/DDBJ databases">
        <title>Mycena genomes resolve the evolution of fungal bioluminescence.</title>
        <authorList>
            <person name="Tsai I.J."/>
        </authorList>
    </citation>
    <scope>NUCLEOTIDE SEQUENCE</scope>
    <source>
        <strain evidence="1">171206Taipei</strain>
    </source>
</reference>
<dbReference type="EMBL" id="JACAZF010000006">
    <property type="protein sequence ID" value="KAF7301265.1"/>
    <property type="molecule type" value="Genomic_DNA"/>
</dbReference>
<dbReference type="GeneID" id="59346137"/>
<name>A0A8H6SK95_9AGAR</name>
<evidence type="ECO:0008006" key="3">
    <source>
        <dbReference type="Google" id="ProtNLM"/>
    </source>
</evidence>
<organism evidence="1 2">
    <name type="scientific">Mycena indigotica</name>
    <dbReference type="NCBI Taxonomy" id="2126181"/>
    <lineage>
        <taxon>Eukaryota</taxon>
        <taxon>Fungi</taxon>
        <taxon>Dikarya</taxon>
        <taxon>Basidiomycota</taxon>
        <taxon>Agaricomycotina</taxon>
        <taxon>Agaricomycetes</taxon>
        <taxon>Agaricomycetidae</taxon>
        <taxon>Agaricales</taxon>
        <taxon>Marasmiineae</taxon>
        <taxon>Mycenaceae</taxon>
        <taxon>Mycena</taxon>
    </lineage>
</organism>
<protein>
    <recommendedName>
        <fullName evidence="3">F-box domain-containing protein</fullName>
    </recommendedName>
</protein>
<dbReference type="Proteomes" id="UP000636479">
    <property type="component" value="Unassembled WGS sequence"/>
</dbReference>
<evidence type="ECO:0000313" key="2">
    <source>
        <dbReference type="Proteomes" id="UP000636479"/>
    </source>
</evidence>
<sequence>MSLRLDTLPPELLLRLPYFVHSIEDILSLSSTCRVLYHTCANPSPHVISKLVAESGRIFFRPHPHMLIAATARQLADWAIQHDERRFRLEEAIRGGVDKLLELAIDVVGLTMDDIRRLLRFKYAVLNPLDKQLDLSSGPGSGYGMTICNDPETTLLTWVIYGELFHHSMELGYLSSDQLRHQPLSSVTRYKWLAYCVPDVNSFNYLNFKNQPNFFKDYKQEENDRFQQLSLQTAMDFLCPQLWEDALQPTVLWKTIDPVIRETYVSCAMNLGFSSLELLVPGGPERLTAQLELIAASLSNALNVGPGLQTAGRLIQARNAELRELIEDPWWLTGFPDLDVDLSLTLWGNWSGENGRVLMKAIRTPAVTVNTA</sequence>
<dbReference type="RefSeq" id="XP_037219265.1">
    <property type="nucleotide sequence ID" value="XM_037363621.1"/>
</dbReference>
<accession>A0A8H6SK95</accession>
<evidence type="ECO:0000313" key="1">
    <source>
        <dbReference type="EMBL" id="KAF7301265.1"/>
    </source>
</evidence>
<dbReference type="OrthoDB" id="2853639at2759"/>